<dbReference type="Pfam" id="PF17765">
    <property type="entry name" value="MLTR_LBD"/>
    <property type="match status" value="1"/>
</dbReference>
<dbReference type="PROSITE" id="PS50943">
    <property type="entry name" value="HTH_CROC1"/>
    <property type="match status" value="1"/>
</dbReference>
<evidence type="ECO:0000313" key="4">
    <source>
        <dbReference type="Proteomes" id="UP000294911"/>
    </source>
</evidence>
<dbReference type="SUPFAM" id="SSF47413">
    <property type="entry name" value="lambda repressor-like DNA-binding domains"/>
    <property type="match status" value="1"/>
</dbReference>
<gene>
    <name evidence="3" type="ORF">EV191_1344</name>
</gene>
<dbReference type="InterPro" id="IPR041413">
    <property type="entry name" value="MLTR_LBD"/>
</dbReference>
<dbReference type="InterPro" id="IPR001387">
    <property type="entry name" value="Cro/C1-type_HTH"/>
</dbReference>
<dbReference type="Gene3D" id="1.10.260.40">
    <property type="entry name" value="lambda repressor-like DNA-binding domains"/>
    <property type="match status" value="1"/>
</dbReference>
<dbReference type="PANTHER" id="PTHR35010:SF2">
    <property type="entry name" value="BLL4672 PROTEIN"/>
    <property type="match status" value="1"/>
</dbReference>
<comment type="caution">
    <text evidence="3">The sequence shown here is derived from an EMBL/GenBank/DDBJ whole genome shotgun (WGS) entry which is preliminary data.</text>
</comment>
<reference evidence="3 4" key="1">
    <citation type="submission" date="2019-03" db="EMBL/GenBank/DDBJ databases">
        <title>Genomic Encyclopedia of Type Strains, Phase IV (KMG-IV): sequencing the most valuable type-strain genomes for metagenomic binning, comparative biology and taxonomic classification.</title>
        <authorList>
            <person name="Goeker M."/>
        </authorList>
    </citation>
    <scope>NUCLEOTIDE SEQUENCE [LARGE SCALE GENOMIC DNA]</scope>
    <source>
        <strain evidence="3 4">DSM 45765</strain>
    </source>
</reference>
<name>A0A4R2PXE2_9PSEU</name>
<feature type="domain" description="HTH cro/C1-type" evidence="2">
    <location>
        <begin position="80"/>
        <end position="127"/>
    </location>
</feature>
<proteinExistence type="predicted"/>
<dbReference type="PANTHER" id="PTHR35010">
    <property type="entry name" value="BLL4672 PROTEIN-RELATED"/>
    <property type="match status" value="1"/>
</dbReference>
<evidence type="ECO:0000256" key="1">
    <source>
        <dbReference type="SAM" id="MobiDB-lite"/>
    </source>
</evidence>
<feature type="region of interest" description="Disordered" evidence="1">
    <location>
        <begin position="324"/>
        <end position="352"/>
    </location>
</feature>
<dbReference type="Proteomes" id="UP000294911">
    <property type="component" value="Unassembled WGS sequence"/>
</dbReference>
<protein>
    <submittedName>
        <fullName evidence="3">Transcriptional regulator with XRE-family HTH domain</fullName>
    </submittedName>
</protein>
<dbReference type="InterPro" id="IPR010982">
    <property type="entry name" value="Lambda_DNA-bd_dom_sf"/>
</dbReference>
<evidence type="ECO:0000313" key="3">
    <source>
        <dbReference type="EMBL" id="TCP38955.1"/>
    </source>
</evidence>
<dbReference type="SMART" id="SM00530">
    <property type="entry name" value="HTH_XRE"/>
    <property type="match status" value="1"/>
</dbReference>
<sequence>MSRDRDSTTLSESTTGEKAWSFLGQFGRPKQLANALQVGDAGGMSDHLEPRLADFLRAARARITPERAGVVDGGRRRVDGLRREELAMLAGVSVDYYTRLEQGRSKSASTQVLDAIAEALRLDDTERAHLHTIARPGPASRNRPGKPQQLHPATRKLLDTLDGVRRPAFVLGRRLDVLGQNRLAALLIADFDAMPAAERNQARFVFLDPHAQELYADWGQVAADTVAMLRVDAGKNPEDPGLGRLVGDLSIQCPEFRRLWARHRVHQRSTGSKRYHHPLVGELTITYQAFSPSDDPDQTVMIYDTESGSASAHALELLAATVANERTSDSQCQPAHPPGQLRSSDPGDSAGA</sequence>
<evidence type="ECO:0000259" key="2">
    <source>
        <dbReference type="PROSITE" id="PS50943"/>
    </source>
</evidence>
<dbReference type="AlphaFoldDB" id="A0A4R2PXE2"/>
<dbReference type="Gene3D" id="3.30.450.180">
    <property type="match status" value="1"/>
</dbReference>
<dbReference type="EMBL" id="SLXQ01000034">
    <property type="protein sequence ID" value="TCP38955.1"/>
    <property type="molecule type" value="Genomic_DNA"/>
</dbReference>
<accession>A0A4R2PXE2</accession>
<dbReference type="Pfam" id="PF13560">
    <property type="entry name" value="HTH_31"/>
    <property type="match status" value="1"/>
</dbReference>
<dbReference type="CDD" id="cd00093">
    <property type="entry name" value="HTH_XRE"/>
    <property type="match status" value="1"/>
</dbReference>
<dbReference type="GO" id="GO:0003677">
    <property type="term" value="F:DNA binding"/>
    <property type="evidence" value="ECO:0007669"/>
    <property type="project" value="InterPro"/>
</dbReference>
<organism evidence="3 4">
    <name type="scientific">Tamaricihabitans halophyticus</name>
    <dbReference type="NCBI Taxonomy" id="1262583"/>
    <lineage>
        <taxon>Bacteria</taxon>
        <taxon>Bacillati</taxon>
        <taxon>Actinomycetota</taxon>
        <taxon>Actinomycetes</taxon>
        <taxon>Pseudonocardiales</taxon>
        <taxon>Pseudonocardiaceae</taxon>
        <taxon>Tamaricihabitans</taxon>
    </lineage>
</organism>
<keyword evidence="4" id="KW-1185">Reference proteome</keyword>